<dbReference type="EMBL" id="JAYWIO010000002">
    <property type="protein sequence ID" value="KAK7281296.1"/>
    <property type="molecule type" value="Genomic_DNA"/>
</dbReference>
<evidence type="ECO:0000313" key="2">
    <source>
        <dbReference type="EMBL" id="KAK7281296.1"/>
    </source>
</evidence>
<name>A0AAN9FU84_CROPI</name>
<sequence length="206" mass="22365">MALGKPAVAATGSPNEQNHADSIPAKLAGEGSEMENIEEQTHGEWLVVTRKKRSKPKNQRGVIANDKDRGRPSNIETRAKSVTLAEGADVEKSADNVFIRSSGKRSRQEGKHATPTHVLLRNAGFKDVNKEGESTSKQAPRGFFIQPGNFGAAVPNLKKDMEVMPSILEEDAGVNSFKATLSMDFVPETQFAFDPGQTKFNPNAFT</sequence>
<keyword evidence="3" id="KW-1185">Reference proteome</keyword>
<organism evidence="2 3">
    <name type="scientific">Crotalaria pallida</name>
    <name type="common">Smooth rattlebox</name>
    <name type="synonym">Crotalaria striata</name>
    <dbReference type="NCBI Taxonomy" id="3830"/>
    <lineage>
        <taxon>Eukaryota</taxon>
        <taxon>Viridiplantae</taxon>
        <taxon>Streptophyta</taxon>
        <taxon>Embryophyta</taxon>
        <taxon>Tracheophyta</taxon>
        <taxon>Spermatophyta</taxon>
        <taxon>Magnoliopsida</taxon>
        <taxon>eudicotyledons</taxon>
        <taxon>Gunneridae</taxon>
        <taxon>Pentapetalae</taxon>
        <taxon>rosids</taxon>
        <taxon>fabids</taxon>
        <taxon>Fabales</taxon>
        <taxon>Fabaceae</taxon>
        <taxon>Papilionoideae</taxon>
        <taxon>50 kb inversion clade</taxon>
        <taxon>genistoids sensu lato</taxon>
        <taxon>core genistoids</taxon>
        <taxon>Crotalarieae</taxon>
        <taxon>Crotalaria</taxon>
    </lineage>
</organism>
<feature type="region of interest" description="Disordered" evidence="1">
    <location>
        <begin position="1"/>
        <end position="80"/>
    </location>
</feature>
<gene>
    <name evidence="2" type="ORF">RIF29_09136</name>
</gene>
<protein>
    <submittedName>
        <fullName evidence="2">Uncharacterized protein</fullName>
    </submittedName>
</protein>
<dbReference type="Proteomes" id="UP001372338">
    <property type="component" value="Unassembled WGS sequence"/>
</dbReference>
<reference evidence="2 3" key="1">
    <citation type="submission" date="2024-01" db="EMBL/GenBank/DDBJ databases">
        <title>The genomes of 5 underutilized Papilionoideae crops provide insights into root nodulation and disease resistanc.</title>
        <authorList>
            <person name="Yuan L."/>
        </authorList>
    </citation>
    <scope>NUCLEOTIDE SEQUENCE [LARGE SCALE GENOMIC DNA]</scope>
    <source>
        <strain evidence="2">ZHUSHIDOU_FW_LH</strain>
        <tissue evidence="2">Leaf</tissue>
    </source>
</reference>
<evidence type="ECO:0000313" key="3">
    <source>
        <dbReference type="Proteomes" id="UP001372338"/>
    </source>
</evidence>
<feature type="compositionally biased region" description="Basic residues" evidence="1">
    <location>
        <begin position="49"/>
        <end position="58"/>
    </location>
</feature>
<accession>A0AAN9FU84</accession>
<dbReference type="AlphaFoldDB" id="A0AAN9FU84"/>
<proteinExistence type="predicted"/>
<comment type="caution">
    <text evidence="2">The sequence shown here is derived from an EMBL/GenBank/DDBJ whole genome shotgun (WGS) entry which is preliminary data.</text>
</comment>
<evidence type="ECO:0000256" key="1">
    <source>
        <dbReference type="SAM" id="MobiDB-lite"/>
    </source>
</evidence>